<dbReference type="GO" id="GO:0042803">
    <property type="term" value="F:protein homodimerization activity"/>
    <property type="evidence" value="ECO:0007669"/>
    <property type="project" value="InterPro"/>
</dbReference>
<dbReference type="EMBL" id="CP003179">
    <property type="protein sequence ID" value="AEW06401.1"/>
    <property type="molecule type" value="Genomic_DNA"/>
</dbReference>
<dbReference type="Gene3D" id="2.30.22.10">
    <property type="entry name" value="Head domain of nucleotide exchange factor GrpE"/>
    <property type="match status" value="1"/>
</dbReference>
<sequence length="191" mass="21628">MDEQEKDAKTAEESVLGDEEVAQPSADMTAEADNQAPDWEQVAAERYEQLVRLRADFDNFRKRMDRERDEWMARIAESLLTDLLPVYDNLERAVNFMPTEGEAKAWRVGVEMTLKGFEEALGRLGVTPIAAVGQPFDPRFHEAVQQVDSDEPEGTIVEEVVRGFQWRDRVLRASLVKVSQGRGTESEPTDA</sequence>
<dbReference type="PANTHER" id="PTHR21237">
    <property type="entry name" value="GRPE PROTEIN"/>
    <property type="match status" value="1"/>
</dbReference>
<evidence type="ECO:0000256" key="8">
    <source>
        <dbReference type="ARBA" id="ARBA00072274"/>
    </source>
</evidence>
<evidence type="ECO:0000256" key="7">
    <source>
        <dbReference type="ARBA" id="ARBA00053401"/>
    </source>
</evidence>
<evidence type="ECO:0000256" key="3">
    <source>
        <dbReference type="ARBA" id="ARBA00011738"/>
    </source>
</evidence>
<dbReference type="SUPFAM" id="SSF51064">
    <property type="entry name" value="Head domain of nucleotide exchange factor GrpE"/>
    <property type="match status" value="1"/>
</dbReference>
<dbReference type="HOGENOM" id="CLU_057217_5_2_9"/>
<keyword evidence="5 10" id="KW-0346">Stress response</keyword>
<protein>
    <recommendedName>
        <fullName evidence="8 10">Protein GrpE</fullName>
    </recommendedName>
    <alternativeName>
        <fullName evidence="9 10">HSP-70 cofactor</fullName>
    </alternativeName>
</protein>
<keyword evidence="6 10" id="KW-0143">Chaperone</keyword>
<dbReference type="PRINTS" id="PR00773">
    <property type="entry name" value="GRPEPROTEIN"/>
</dbReference>
<dbReference type="HAMAP" id="MF_01151">
    <property type="entry name" value="GrpE"/>
    <property type="match status" value="1"/>
</dbReference>
<dbReference type="Pfam" id="PF01025">
    <property type="entry name" value="GrpE"/>
    <property type="match status" value="1"/>
</dbReference>
<proteinExistence type="inferred from homology"/>
<gene>
    <name evidence="10" type="primary">grpE</name>
    <name evidence="14" type="ordered locus">Sulac_2940</name>
</gene>
<name>G8TZS1_SULAD</name>
<organism evidence="14 15">
    <name type="scientific">Sulfobacillus acidophilus (strain ATCC 700253 / DSM 10332 / NAL)</name>
    <dbReference type="NCBI Taxonomy" id="679936"/>
    <lineage>
        <taxon>Bacteria</taxon>
        <taxon>Bacillati</taxon>
        <taxon>Bacillota</taxon>
        <taxon>Clostridia</taxon>
        <taxon>Eubacteriales</taxon>
        <taxon>Clostridiales Family XVII. Incertae Sedis</taxon>
        <taxon>Sulfobacillus</taxon>
    </lineage>
</organism>
<evidence type="ECO:0000256" key="13">
    <source>
        <dbReference type="SAM" id="MobiDB-lite"/>
    </source>
</evidence>
<dbReference type="SUPFAM" id="SSF58014">
    <property type="entry name" value="Coiled-coil domain of nucleotide exchange factor GrpE"/>
    <property type="match status" value="1"/>
</dbReference>
<dbReference type="GO" id="GO:0000774">
    <property type="term" value="F:adenyl-nucleotide exchange factor activity"/>
    <property type="evidence" value="ECO:0007669"/>
    <property type="project" value="InterPro"/>
</dbReference>
<dbReference type="FunFam" id="2.30.22.10:FF:000001">
    <property type="entry name" value="Protein GrpE"/>
    <property type="match status" value="1"/>
</dbReference>
<comment type="subunit">
    <text evidence="3 10">Homodimer.</text>
</comment>
<evidence type="ECO:0000256" key="5">
    <source>
        <dbReference type="ARBA" id="ARBA00023016"/>
    </source>
</evidence>
<dbReference type="GO" id="GO:0051082">
    <property type="term" value="F:unfolded protein binding"/>
    <property type="evidence" value="ECO:0007669"/>
    <property type="project" value="TreeGrafter"/>
</dbReference>
<dbReference type="InterPro" id="IPR013805">
    <property type="entry name" value="GrpE_CC"/>
</dbReference>
<evidence type="ECO:0000256" key="9">
    <source>
        <dbReference type="ARBA" id="ARBA00076414"/>
    </source>
</evidence>
<accession>G8TZS1</accession>
<dbReference type="PATRIC" id="fig|679936.5.peg.3032"/>
<dbReference type="STRING" id="679936.Sulac_2940"/>
<dbReference type="GO" id="GO:0005737">
    <property type="term" value="C:cytoplasm"/>
    <property type="evidence" value="ECO:0007669"/>
    <property type="project" value="UniProtKB-SubCell"/>
</dbReference>
<feature type="region of interest" description="Disordered" evidence="13">
    <location>
        <begin position="1"/>
        <end position="40"/>
    </location>
</feature>
<dbReference type="NCBIfam" id="NF010738">
    <property type="entry name" value="PRK14140.1"/>
    <property type="match status" value="1"/>
</dbReference>
<keyword evidence="4 10" id="KW-0963">Cytoplasm</keyword>
<evidence type="ECO:0000256" key="12">
    <source>
        <dbReference type="RuleBase" id="RU004478"/>
    </source>
</evidence>
<evidence type="ECO:0000256" key="4">
    <source>
        <dbReference type="ARBA" id="ARBA00022490"/>
    </source>
</evidence>
<feature type="compositionally biased region" description="Basic and acidic residues" evidence="13">
    <location>
        <begin position="1"/>
        <end position="12"/>
    </location>
</feature>
<reference evidence="15" key="1">
    <citation type="submission" date="2011-12" db="EMBL/GenBank/DDBJ databases">
        <title>The complete genome of chromosome of Sulfobacillus acidophilus DSM 10332.</title>
        <authorList>
            <person name="Lucas S."/>
            <person name="Han J."/>
            <person name="Lapidus A."/>
            <person name="Bruce D."/>
            <person name="Goodwin L."/>
            <person name="Pitluck S."/>
            <person name="Peters L."/>
            <person name="Kyrpides N."/>
            <person name="Mavromatis K."/>
            <person name="Ivanova N."/>
            <person name="Mikhailova N."/>
            <person name="Chertkov O."/>
            <person name="Saunders E."/>
            <person name="Detter J.C."/>
            <person name="Tapia R."/>
            <person name="Han C."/>
            <person name="Land M."/>
            <person name="Hauser L."/>
            <person name="Markowitz V."/>
            <person name="Cheng J.-F."/>
            <person name="Hugenholtz P."/>
            <person name="Woyke T."/>
            <person name="Wu D."/>
            <person name="Pukall R."/>
            <person name="Gehrich-Schroeter G."/>
            <person name="Schneider S."/>
            <person name="Klenk H.-P."/>
            <person name="Eisen J.A."/>
        </authorList>
    </citation>
    <scope>NUCLEOTIDE SEQUENCE [LARGE SCALE GENOMIC DNA]</scope>
    <source>
        <strain evidence="15">ATCC 700253 / DSM 10332 / NAL</strain>
    </source>
</reference>
<comment type="function">
    <text evidence="7 10 11">Participates actively in the response to hyperosmotic and heat shock by preventing the aggregation of stress-denatured proteins, in association with DnaK and GrpE. It is the nucleotide exchange factor for DnaK and may function as a thermosensor. Unfolded proteins bind initially to DnaJ; upon interaction with the DnaJ-bound protein, DnaK hydrolyzes its bound ATP, resulting in the formation of a stable complex. GrpE releases ADP from DnaK; ATP binding to DnaK triggers the release of the substrate protein, thus completing the reaction cycle. Several rounds of ATP-dependent interactions between DnaJ, DnaK and GrpE are required for fully efficient folding.</text>
</comment>
<dbReference type="InterPro" id="IPR000740">
    <property type="entry name" value="GrpE"/>
</dbReference>
<dbReference type="CDD" id="cd00446">
    <property type="entry name" value="GrpE"/>
    <property type="match status" value="1"/>
</dbReference>
<evidence type="ECO:0000256" key="1">
    <source>
        <dbReference type="ARBA" id="ARBA00004496"/>
    </source>
</evidence>
<evidence type="ECO:0000256" key="2">
    <source>
        <dbReference type="ARBA" id="ARBA00009054"/>
    </source>
</evidence>
<evidence type="ECO:0000313" key="15">
    <source>
        <dbReference type="Proteomes" id="UP000005439"/>
    </source>
</evidence>
<dbReference type="GO" id="GO:0051087">
    <property type="term" value="F:protein-folding chaperone binding"/>
    <property type="evidence" value="ECO:0007669"/>
    <property type="project" value="InterPro"/>
</dbReference>
<evidence type="ECO:0000256" key="11">
    <source>
        <dbReference type="RuleBase" id="RU000639"/>
    </source>
</evidence>
<comment type="subcellular location">
    <subcellularLocation>
        <location evidence="1 10">Cytoplasm</location>
    </subcellularLocation>
</comment>
<dbReference type="PROSITE" id="PS01071">
    <property type="entry name" value="GRPE"/>
    <property type="match status" value="1"/>
</dbReference>
<comment type="similarity">
    <text evidence="2 10 12">Belongs to the GrpE family.</text>
</comment>
<dbReference type="AlphaFoldDB" id="G8TZS1"/>
<dbReference type="Proteomes" id="UP000005439">
    <property type="component" value="Chromosome"/>
</dbReference>
<dbReference type="GO" id="GO:0006457">
    <property type="term" value="P:protein folding"/>
    <property type="evidence" value="ECO:0007669"/>
    <property type="project" value="InterPro"/>
</dbReference>
<dbReference type="KEGG" id="sap:Sulac_2940"/>
<dbReference type="Gene3D" id="3.90.20.20">
    <property type="match status" value="1"/>
</dbReference>
<evidence type="ECO:0000256" key="6">
    <source>
        <dbReference type="ARBA" id="ARBA00023186"/>
    </source>
</evidence>
<reference evidence="14 15" key="2">
    <citation type="journal article" date="2012" name="Stand. Genomic Sci.">
        <title>Complete genome sequence of the moderately thermophilic mineral-sulfide-oxidizing firmicute Sulfobacillus acidophilus type strain (NAL(T)).</title>
        <authorList>
            <person name="Anderson I."/>
            <person name="Chertkov O."/>
            <person name="Chen A."/>
            <person name="Saunders E."/>
            <person name="Lapidus A."/>
            <person name="Nolan M."/>
            <person name="Lucas S."/>
            <person name="Hammon N."/>
            <person name="Deshpande S."/>
            <person name="Cheng J.F."/>
            <person name="Han C."/>
            <person name="Tapia R."/>
            <person name="Goodwin L.A."/>
            <person name="Pitluck S."/>
            <person name="Liolios K."/>
            <person name="Pagani I."/>
            <person name="Ivanova N."/>
            <person name="Mikhailova N."/>
            <person name="Pati A."/>
            <person name="Palaniappan K."/>
            <person name="Land M."/>
            <person name="Pan C."/>
            <person name="Rohde M."/>
            <person name="Pukall R."/>
            <person name="Goker M."/>
            <person name="Detter J.C."/>
            <person name="Woyke T."/>
            <person name="Bristow J."/>
            <person name="Eisen J.A."/>
            <person name="Markowitz V."/>
            <person name="Hugenholtz P."/>
            <person name="Kyrpides N.C."/>
            <person name="Klenk H.P."/>
            <person name="Mavromatis K."/>
        </authorList>
    </citation>
    <scope>NUCLEOTIDE SEQUENCE [LARGE SCALE GENOMIC DNA]</scope>
    <source>
        <strain evidence="15">ATCC 700253 / DSM 10332 / NAL</strain>
    </source>
</reference>
<dbReference type="PANTHER" id="PTHR21237:SF23">
    <property type="entry name" value="GRPE PROTEIN HOMOLOG, MITOCHONDRIAL"/>
    <property type="match status" value="1"/>
</dbReference>
<keyword evidence="15" id="KW-1185">Reference proteome</keyword>
<evidence type="ECO:0000256" key="10">
    <source>
        <dbReference type="HAMAP-Rule" id="MF_01151"/>
    </source>
</evidence>
<evidence type="ECO:0000313" key="14">
    <source>
        <dbReference type="EMBL" id="AEW06401.1"/>
    </source>
</evidence>
<dbReference type="InterPro" id="IPR009012">
    <property type="entry name" value="GrpE_head"/>
</dbReference>